<sequence>MRALTERTVEADAAVHDAAQRLVAHLTHIESAGAAATTRVGEAGESTKAEVDAVLARAAEALDEIRGGIDGQAKAVLALVEQSRVGLGQAGADAAERLSERLGSAGSAVDSLSQRIAEQERASQSLVANLDTGLAALDERFAALAESGDERSARVANVLARLRSEIEALSTDTGAHDQAILAISDRTQALREGMTMLSTAIQNELSGALDDAEGRASRLLATSSEAHPLIIGARDAAVEAGERIAASASEAETLQQRVSAALSGIQEGVGSAEQRLADLGDAISRANADAMQLSGESAPALMSALTQVREAASHASERARAAIAEAIPASAVQLGDAAREALERAVREAVEDKLAEIDRLAAQAVTTARNASQQLTAQMLSIGQSAAALEAHIEKSRDAARKDDGEDFTRRVALLMDSMHSASIDVQKILSDEVDERAWNSYLKGNRGVFTRRAVRLIGNSEGRALQAHYDSDPEFNGSVNRYIADFEAMLRRVLAERDGGMIAVTMMSSDMGKLYAALSQAIERRR</sequence>
<name>A0A7G9SDT5_9SPHN</name>
<evidence type="ECO:0000313" key="1">
    <source>
        <dbReference type="EMBL" id="QNN66010.1"/>
    </source>
</evidence>
<dbReference type="AlphaFoldDB" id="A0A7G9SDT5"/>
<organism evidence="1 2">
    <name type="scientific">Sphingomonas rhizophila</name>
    <dbReference type="NCBI Taxonomy" id="2071607"/>
    <lineage>
        <taxon>Bacteria</taxon>
        <taxon>Pseudomonadati</taxon>
        <taxon>Pseudomonadota</taxon>
        <taxon>Alphaproteobacteria</taxon>
        <taxon>Sphingomonadales</taxon>
        <taxon>Sphingomonadaceae</taxon>
        <taxon>Sphingomonas</taxon>
    </lineage>
</organism>
<evidence type="ECO:0000313" key="2">
    <source>
        <dbReference type="Proteomes" id="UP000515955"/>
    </source>
</evidence>
<dbReference type="EMBL" id="CP060717">
    <property type="protein sequence ID" value="QNN66010.1"/>
    <property type="molecule type" value="Genomic_DNA"/>
</dbReference>
<protein>
    <recommendedName>
        <fullName evidence="3">ATPase</fullName>
    </recommendedName>
</protein>
<keyword evidence="2" id="KW-1185">Reference proteome</keyword>
<evidence type="ECO:0008006" key="3">
    <source>
        <dbReference type="Google" id="ProtNLM"/>
    </source>
</evidence>
<dbReference type="KEGG" id="srhi:H9L12_05785"/>
<proteinExistence type="predicted"/>
<dbReference type="Proteomes" id="UP000515955">
    <property type="component" value="Chromosome"/>
</dbReference>
<gene>
    <name evidence="1" type="ORF">H9L12_05785</name>
</gene>
<dbReference type="RefSeq" id="WP_187542995.1">
    <property type="nucleotide sequence ID" value="NZ_CP060717.1"/>
</dbReference>
<accession>A0A7G9SDT5</accession>
<reference evidence="1 2" key="1">
    <citation type="submission" date="2020-08" db="EMBL/GenBank/DDBJ databases">
        <title>Genome sequence of Sphingomonas rhizophila KACC 19189T.</title>
        <authorList>
            <person name="Hyun D.-W."/>
            <person name="Bae J.-W."/>
        </authorList>
    </citation>
    <scope>NUCLEOTIDE SEQUENCE [LARGE SCALE GENOMIC DNA]</scope>
    <source>
        <strain evidence="1 2">KACC 19189</strain>
    </source>
</reference>